<evidence type="ECO:0008006" key="3">
    <source>
        <dbReference type="Google" id="ProtNLM"/>
    </source>
</evidence>
<dbReference type="EMBL" id="CP051141">
    <property type="protein sequence ID" value="QIW98565.1"/>
    <property type="molecule type" value="Genomic_DNA"/>
</dbReference>
<dbReference type="GO" id="GO:0005829">
    <property type="term" value="C:cytosol"/>
    <property type="evidence" value="ECO:0007669"/>
    <property type="project" value="TreeGrafter"/>
</dbReference>
<reference evidence="1 2" key="1">
    <citation type="journal article" date="2016" name="Sci. Rep.">
        <title>Peltaster fructicola genome reveals evolution from an invasive phytopathogen to an ectophytic parasite.</title>
        <authorList>
            <person name="Xu C."/>
            <person name="Chen H."/>
            <person name="Gleason M.L."/>
            <person name="Xu J.R."/>
            <person name="Liu H."/>
            <person name="Zhang R."/>
            <person name="Sun G."/>
        </authorList>
    </citation>
    <scope>NUCLEOTIDE SEQUENCE [LARGE SCALE GENOMIC DNA]</scope>
    <source>
        <strain evidence="1 2">LNHT1506</strain>
    </source>
</reference>
<evidence type="ECO:0000313" key="1">
    <source>
        <dbReference type="EMBL" id="QIW98565.1"/>
    </source>
</evidence>
<dbReference type="PANTHER" id="PTHR46035">
    <property type="entry name" value="TETRATRICOPEPTIDE REPEAT PROTEIN 4"/>
    <property type="match status" value="1"/>
</dbReference>
<sequence>MDPTEVFTQLPLSIDPATKTISCSESHLSAEIEDLNRMHRLFVALETPVPGPPAPVNPKRSVQINKLRDSGNTSFKKGQFVDAVKMYDLAIRMALDRPPWEASGLVREELSILYGNRAQAMMSQQLWPEASIDAETSVDLKRVGNVKGWWRRGQCLKEMGRLDEAADWVAQGLEFERVGPEKQAIGELETLQREIKKTLEKP</sequence>
<dbReference type="GO" id="GO:0006457">
    <property type="term" value="P:protein folding"/>
    <property type="evidence" value="ECO:0007669"/>
    <property type="project" value="TreeGrafter"/>
</dbReference>
<name>A0A6H0XV55_9PEZI</name>
<dbReference type="OrthoDB" id="433738at2759"/>
<accession>A0A6H0XV55</accession>
<organism evidence="1 2">
    <name type="scientific">Peltaster fructicola</name>
    <dbReference type="NCBI Taxonomy" id="286661"/>
    <lineage>
        <taxon>Eukaryota</taxon>
        <taxon>Fungi</taxon>
        <taxon>Dikarya</taxon>
        <taxon>Ascomycota</taxon>
        <taxon>Pezizomycotina</taxon>
        <taxon>Dothideomycetes</taxon>
        <taxon>Dothideomycetes incertae sedis</taxon>
        <taxon>Peltaster</taxon>
    </lineage>
</organism>
<dbReference type="AlphaFoldDB" id="A0A6H0XV55"/>
<dbReference type="GO" id="GO:0030544">
    <property type="term" value="F:Hsp70 protein binding"/>
    <property type="evidence" value="ECO:0007669"/>
    <property type="project" value="TreeGrafter"/>
</dbReference>
<gene>
    <name evidence="1" type="ORF">AMS68_004083</name>
</gene>
<dbReference type="GO" id="GO:0005634">
    <property type="term" value="C:nucleus"/>
    <property type="evidence" value="ECO:0007669"/>
    <property type="project" value="TreeGrafter"/>
</dbReference>
<dbReference type="GO" id="GO:0051879">
    <property type="term" value="F:Hsp90 protein binding"/>
    <property type="evidence" value="ECO:0007669"/>
    <property type="project" value="TreeGrafter"/>
</dbReference>
<keyword evidence="2" id="KW-1185">Reference proteome</keyword>
<dbReference type="InterPro" id="IPR011990">
    <property type="entry name" value="TPR-like_helical_dom_sf"/>
</dbReference>
<dbReference type="Proteomes" id="UP000503462">
    <property type="component" value="Chromosome 3"/>
</dbReference>
<dbReference type="SUPFAM" id="SSF48452">
    <property type="entry name" value="TPR-like"/>
    <property type="match status" value="1"/>
</dbReference>
<dbReference type="Gene3D" id="1.25.40.10">
    <property type="entry name" value="Tetratricopeptide repeat domain"/>
    <property type="match status" value="1"/>
</dbReference>
<protein>
    <recommendedName>
        <fullName evidence="3">Translocation protein sec72</fullName>
    </recommendedName>
</protein>
<evidence type="ECO:0000313" key="2">
    <source>
        <dbReference type="Proteomes" id="UP000503462"/>
    </source>
</evidence>
<dbReference type="PANTHER" id="PTHR46035:SF3">
    <property type="entry name" value="TRANSLOCATION PROTEIN SEC72"/>
    <property type="match status" value="1"/>
</dbReference>
<proteinExistence type="predicted"/>